<dbReference type="Proteomes" id="UP000199074">
    <property type="component" value="Unassembled WGS sequence"/>
</dbReference>
<dbReference type="AlphaFoldDB" id="A0A1I7NRC6"/>
<protein>
    <submittedName>
        <fullName evidence="2">Uncharacterized protein</fullName>
    </submittedName>
</protein>
<dbReference type="OrthoDB" id="7949258at2"/>
<dbReference type="EMBL" id="FPCK01000003">
    <property type="protein sequence ID" value="SFV37175.1"/>
    <property type="molecule type" value="Genomic_DNA"/>
</dbReference>
<keyword evidence="1" id="KW-0732">Signal</keyword>
<name>A0A1I7NRC6_9HYPH</name>
<reference evidence="2 3" key="1">
    <citation type="submission" date="2016-10" db="EMBL/GenBank/DDBJ databases">
        <authorList>
            <person name="de Groot N.N."/>
        </authorList>
    </citation>
    <scope>NUCLEOTIDE SEQUENCE [LARGE SCALE GENOMIC DNA]</scope>
    <source>
        <strain evidence="2 3">IPL20</strain>
    </source>
</reference>
<gene>
    <name evidence="2" type="ORF">SAMN05216456_2786</name>
</gene>
<keyword evidence="3" id="KW-1185">Reference proteome</keyword>
<sequence>MRILSVLAGLAILSTPALAQEAPDLSPGCLQLTETLGDFLSATETSAIENLDDGCRFVDVYFSLGTSLRVRIEEGAIIAPDLEAALIQERQFEEAEIMLSGVRIAPDLGSPVANYVSEMQVEPLEVSMRYQWNVDTGETMINALSISSATLGSWGLTAKLSDIPDLGLARTGAVPVTGAIEELVIEADEQSLIRLFLAPILIYSLPFDEDPVPHIEAGKTDYIAAVRAVPEANMDDLSKNTLSALIDTFPRVEGKFIVSLLATDAPMRLEELFSWGPADVTRKLSSVQIKAAMADEL</sequence>
<organism evidence="2 3">
    <name type="scientific">Devosia crocina</name>
    <dbReference type="NCBI Taxonomy" id="429728"/>
    <lineage>
        <taxon>Bacteria</taxon>
        <taxon>Pseudomonadati</taxon>
        <taxon>Pseudomonadota</taxon>
        <taxon>Alphaproteobacteria</taxon>
        <taxon>Hyphomicrobiales</taxon>
        <taxon>Devosiaceae</taxon>
        <taxon>Devosia</taxon>
    </lineage>
</organism>
<feature type="signal peptide" evidence="1">
    <location>
        <begin position="1"/>
        <end position="19"/>
    </location>
</feature>
<dbReference type="STRING" id="429728.SAMN05216456_2786"/>
<accession>A0A1I7NRC6</accession>
<evidence type="ECO:0000313" key="3">
    <source>
        <dbReference type="Proteomes" id="UP000199074"/>
    </source>
</evidence>
<evidence type="ECO:0000256" key="1">
    <source>
        <dbReference type="SAM" id="SignalP"/>
    </source>
</evidence>
<evidence type="ECO:0000313" key="2">
    <source>
        <dbReference type="EMBL" id="SFV37175.1"/>
    </source>
</evidence>
<dbReference type="RefSeq" id="WP_092425578.1">
    <property type="nucleotide sequence ID" value="NZ_FPCK01000003.1"/>
</dbReference>
<feature type="chain" id="PRO_5011573544" evidence="1">
    <location>
        <begin position="20"/>
        <end position="297"/>
    </location>
</feature>
<proteinExistence type="predicted"/>